<name>A0ABT6C9S0_9MICO</name>
<reference evidence="2 3" key="1">
    <citation type="submission" date="2023-03" db="EMBL/GenBank/DDBJ databases">
        <title>YIM 133296 draft genome.</title>
        <authorList>
            <person name="Xiong L."/>
        </authorList>
    </citation>
    <scope>NUCLEOTIDE SEQUENCE [LARGE SCALE GENOMIC DNA]</scope>
    <source>
        <strain evidence="2 3">YIM 133296</strain>
    </source>
</reference>
<evidence type="ECO:0000256" key="1">
    <source>
        <dbReference type="SAM" id="Phobius"/>
    </source>
</evidence>
<feature type="transmembrane region" description="Helical" evidence="1">
    <location>
        <begin position="23"/>
        <end position="45"/>
    </location>
</feature>
<keyword evidence="1" id="KW-0472">Membrane</keyword>
<comment type="caution">
    <text evidence="2">The sequence shown here is derived from an EMBL/GenBank/DDBJ whole genome shotgun (WGS) entry which is preliminary data.</text>
</comment>
<accession>A0ABT6C9S0</accession>
<dbReference type="RefSeq" id="WP_277192964.1">
    <property type="nucleotide sequence ID" value="NZ_JAROAV010000038.1"/>
</dbReference>
<protein>
    <submittedName>
        <fullName evidence="2">Uncharacterized protein</fullName>
    </submittedName>
</protein>
<keyword evidence="1" id="KW-1133">Transmembrane helix</keyword>
<keyword evidence="3" id="KW-1185">Reference proteome</keyword>
<evidence type="ECO:0000313" key="2">
    <source>
        <dbReference type="EMBL" id="MDF8265654.1"/>
    </source>
</evidence>
<dbReference type="EMBL" id="JAROAV010000038">
    <property type="protein sequence ID" value="MDF8265654.1"/>
    <property type="molecule type" value="Genomic_DNA"/>
</dbReference>
<dbReference type="Proteomes" id="UP001528912">
    <property type="component" value="Unassembled WGS sequence"/>
</dbReference>
<proteinExistence type="predicted"/>
<organism evidence="2 3">
    <name type="scientific">Luteipulveratus flavus</name>
    <dbReference type="NCBI Taxonomy" id="3031728"/>
    <lineage>
        <taxon>Bacteria</taxon>
        <taxon>Bacillati</taxon>
        <taxon>Actinomycetota</taxon>
        <taxon>Actinomycetes</taxon>
        <taxon>Micrococcales</taxon>
        <taxon>Dermacoccaceae</taxon>
        <taxon>Luteipulveratus</taxon>
    </lineage>
</organism>
<gene>
    <name evidence="2" type="ORF">P4R38_15520</name>
</gene>
<sequence>MDPTDPVGRHWAAPLNGPVPSGWSAVTILAVLWGAALGAGVRMLVWRRRRDTSPTRSHDRMFTVK</sequence>
<evidence type="ECO:0000313" key="3">
    <source>
        <dbReference type="Proteomes" id="UP001528912"/>
    </source>
</evidence>
<keyword evidence="1" id="KW-0812">Transmembrane</keyword>